<dbReference type="RefSeq" id="XP_056764177.1">
    <property type="nucleotide sequence ID" value="XM_056911351.1"/>
</dbReference>
<reference evidence="1" key="1">
    <citation type="submission" date="2022-12" db="EMBL/GenBank/DDBJ databases">
        <authorList>
            <person name="Petersen C."/>
        </authorList>
    </citation>
    <scope>NUCLEOTIDE SEQUENCE</scope>
    <source>
        <strain evidence="1">IBT 16125</strain>
    </source>
</reference>
<keyword evidence="2" id="KW-1185">Reference proteome</keyword>
<dbReference type="AlphaFoldDB" id="A0AAD6C2Z5"/>
<evidence type="ECO:0000313" key="1">
    <source>
        <dbReference type="EMBL" id="KAJ5444097.1"/>
    </source>
</evidence>
<gene>
    <name evidence="1" type="ORF">N7458_007969</name>
</gene>
<comment type="caution">
    <text evidence="1">The sequence shown here is derived from an EMBL/GenBank/DDBJ whole genome shotgun (WGS) entry which is preliminary data.</text>
</comment>
<accession>A0AAD6C2Z5</accession>
<evidence type="ECO:0008006" key="3">
    <source>
        <dbReference type="Google" id="ProtNLM"/>
    </source>
</evidence>
<sequence>MATSGSAYSVDQEIADFFQKTTATRSACDSFARAHVGGDVVPVPVQGVCSCTVYAGDNAEFVVQFRLASLQLSMKIAKLARSIYGQFAPQVTVLGQIGEVTENKEALYISVISRLRGISYLDLILAYNSLRKNIINNITKYTYLALTYSDNLHSRYKNDLDLLLASLLGRFYLLIRESLNSLSAIFSLPIVLVHKDFGVCNIIVNETSCNIVRASNFSVEARGLDDNTIRAIKAARIVGLLLSRGFTSRVINRPEPVPIRDDESGAYNMHDLDG</sequence>
<evidence type="ECO:0000313" key="2">
    <source>
        <dbReference type="Proteomes" id="UP001213681"/>
    </source>
</evidence>
<dbReference type="Proteomes" id="UP001213681">
    <property type="component" value="Unassembled WGS sequence"/>
</dbReference>
<dbReference type="EMBL" id="JAPVEA010000007">
    <property type="protein sequence ID" value="KAJ5444097.1"/>
    <property type="molecule type" value="Genomic_DNA"/>
</dbReference>
<name>A0AAD6C2Z5_9EURO</name>
<organism evidence="1 2">
    <name type="scientific">Penicillium daleae</name>
    <dbReference type="NCBI Taxonomy" id="63821"/>
    <lineage>
        <taxon>Eukaryota</taxon>
        <taxon>Fungi</taxon>
        <taxon>Dikarya</taxon>
        <taxon>Ascomycota</taxon>
        <taxon>Pezizomycotina</taxon>
        <taxon>Eurotiomycetes</taxon>
        <taxon>Eurotiomycetidae</taxon>
        <taxon>Eurotiales</taxon>
        <taxon>Aspergillaceae</taxon>
        <taxon>Penicillium</taxon>
    </lineage>
</organism>
<reference evidence="1" key="2">
    <citation type="journal article" date="2023" name="IMA Fungus">
        <title>Comparative genomic study of the Penicillium genus elucidates a diverse pangenome and 15 lateral gene transfer events.</title>
        <authorList>
            <person name="Petersen C."/>
            <person name="Sorensen T."/>
            <person name="Nielsen M.R."/>
            <person name="Sondergaard T.E."/>
            <person name="Sorensen J.L."/>
            <person name="Fitzpatrick D.A."/>
            <person name="Frisvad J.C."/>
            <person name="Nielsen K.L."/>
        </authorList>
    </citation>
    <scope>NUCLEOTIDE SEQUENCE</scope>
    <source>
        <strain evidence="1">IBT 16125</strain>
    </source>
</reference>
<dbReference type="GeneID" id="81601594"/>
<protein>
    <recommendedName>
        <fullName evidence="3">Protein kinase domain-containing protein</fullName>
    </recommendedName>
</protein>
<feature type="non-terminal residue" evidence="1">
    <location>
        <position position="1"/>
    </location>
</feature>
<proteinExistence type="predicted"/>